<dbReference type="CDD" id="cd11660">
    <property type="entry name" value="SANT_TRF"/>
    <property type="match status" value="1"/>
</dbReference>
<comment type="caution">
    <text evidence="2">The sequence shown here is derived from an EMBL/GenBank/DDBJ whole genome shotgun (WGS) entry which is preliminary data.</text>
</comment>
<dbReference type="EMBL" id="CAMGYJ010000005">
    <property type="protein sequence ID" value="CAI0412669.1"/>
    <property type="molecule type" value="Genomic_DNA"/>
</dbReference>
<proteinExistence type="predicted"/>
<dbReference type="AlphaFoldDB" id="A0AAV0JTV3"/>
<evidence type="ECO:0000313" key="3">
    <source>
        <dbReference type="Proteomes" id="UP001154282"/>
    </source>
</evidence>
<dbReference type="InterPro" id="IPR009057">
    <property type="entry name" value="Homeodomain-like_sf"/>
</dbReference>
<dbReference type="SMART" id="SM00717">
    <property type="entry name" value="SANT"/>
    <property type="match status" value="1"/>
</dbReference>
<dbReference type="PANTHER" id="PTHR47122:SF14">
    <property type="entry name" value="MYB-LIKE DNA-BINDING DOMAIN CONTAINING PROTEIN, EXPRESSED"/>
    <property type="match status" value="1"/>
</dbReference>
<organism evidence="2 3">
    <name type="scientific">Linum tenue</name>
    <dbReference type="NCBI Taxonomy" id="586396"/>
    <lineage>
        <taxon>Eukaryota</taxon>
        <taxon>Viridiplantae</taxon>
        <taxon>Streptophyta</taxon>
        <taxon>Embryophyta</taxon>
        <taxon>Tracheophyta</taxon>
        <taxon>Spermatophyta</taxon>
        <taxon>Magnoliopsida</taxon>
        <taxon>eudicotyledons</taxon>
        <taxon>Gunneridae</taxon>
        <taxon>Pentapetalae</taxon>
        <taxon>rosids</taxon>
        <taxon>fabids</taxon>
        <taxon>Malpighiales</taxon>
        <taxon>Linaceae</taxon>
        <taxon>Linum</taxon>
    </lineage>
</organism>
<name>A0AAV0JTV3_9ROSI</name>
<reference evidence="2" key="1">
    <citation type="submission" date="2022-08" db="EMBL/GenBank/DDBJ databases">
        <authorList>
            <person name="Gutierrez-Valencia J."/>
        </authorList>
    </citation>
    <scope>NUCLEOTIDE SEQUENCE</scope>
</reference>
<dbReference type="PANTHER" id="PTHR47122">
    <property type="entry name" value="MYB-LIKE DNA-BINDING DOMAIN CONTAINING PROTEIN, EXPRESSED"/>
    <property type="match status" value="1"/>
</dbReference>
<accession>A0AAV0JTV3</accession>
<evidence type="ECO:0000259" key="1">
    <source>
        <dbReference type="PROSITE" id="PS50090"/>
    </source>
</evidence>
<gene>
    <name evidence="2" type="ORF">LITE_LOCUS15637</name>
</gene>
<protein>
    <recommendedName>
        <fullName evidence="1">Myb-like domain-containing protein</fullName>
    </recommendedName>
</protein>
<feature type="domain" description="Myb-like" evidence="1">
    <location>
        <begin position="40"/>
        <end position="89"/>
    </location>
</feature>
<dbReference type="Proteomes" id="UP001154282">
    <property type="component" value="Unassembled WGS sequence"/>
</dbReference>
<sequence length="313" mass="34015">MQIRKPTIICLRHSTAKLKWLRRRYESLYQLVHILSGAGKDTFSSVEVENLVRGVERFGTGPWALIRDVYFSNSRRTNQDLWHKWRNLVEMKSADHIVTPQQLTRIAAANRPKLVALQEGYLEPVVEQEIDDLDVKTSVLTPTQRASIMNFVAQATVKTYLAHSELLDVMQLFDWFLVAKIDQGNDVAAEDYNTFHPLVVNLVNTTKAMMDNILDPIEGNTSNNNAGQDVDIADNVEEVATGSDSGAAIIVNEGVGATVSTSVATVGDGGNADTVEVATGSDDGAAIIVNEDVRATVSTSEATVGVDGGAATE</sequence>
<dbReference type="SUPFAM" id="SSF46689">
    <property type="entry name" value="Homeodomain-like"/>
    <property type="match status" value="1"/>
</dbReference>
<dbReference type="PROSITE" id="PS50090">
    <property type="entry name" value="MYB_LIKE"/>
    <property type="match status" value="1"/>
</dbReference>
<dbReference type="Gene3D" id="1.10.246.220">
    <property type="match status" value="1"/>
</dbReference>
<evidence type="ECO:0000313" key="2">
    <source>
        <dbReference type="EMBL" id="CAI0412669.1"/>
    </source>
</evidence>
<dbReference type="InterPro" id="IPR001005">
    <property type="entry name" value="SANT/Myb"/>
</dbReference>
<keyword evidence="3" id="KW-1185">Reference proteome</keyword>